<reference evidence="1" key="1">
    <citation type="submission" date="2019-12" db="EMBL/GenBank/DDBJ databases">
        <title>Genome sequencing and annotation of Brassica cretica.</title>
        <authorList>
            <person name="Studholme D.J."/>
            <person name="Sarris P.F."/>
        </authorList>
    </citation>
    <scope>NUCLEOTIDE SEQUENCE</scope>
    <source>
        <strain evidence="1">PFS-102/07</strain>
        <tissue evidence="1">Leaf</tissue>
    </source>
</reference>
<dbReference type="PANTHER" id="PTHR11524">
    <property type="entry name" value="60S RIBOSOMAL PROTEIN L7"/>
    <property type="match status" value="1"/>
</dbReference>
<comment type="caution">
    <text evidence="1">The sequence shown here is derived from an EMBL/GenBank/DDBJ whole genome shotgun (WGS) entry which is preliminary data.</text>
</comment>
<dbReference type="Gene3D" id="3.30.1390.20">
    <property type="entry name" value="Ribosomal protein L30, ferredoxin-like fold domain"/>
    <property type="match status" value="1"/>
</dbReference>
<dbReference type="EMBL" id="QGKY02000164">
    <property type="protein sequence ID" value="KAF2592893.1"/>
    <property type="molecule type" value="Genomic_DNA"/>
</dbReference>
<gene>
    <name evidence="1" type="ORF">F2Q70_00044352</name>
</gene>
<dbReference type="SUPFAM" id="SSF55129">
    <property type="entry name" value="Ribosomal protein L30p/L7e"/>
    <property type="match status" value="1"/>
</dbReference>
<accession>A0A8S9KHI6</accession>
<dbReference type="GO" id="GO:0003723">
    <property type="term" value="F:RNA binding"/>
    <property type="evidence" value="ECO:0007669"/>
    <property type="project" value="TreeGrafter"/>
</dbReference>
<dbReference type="GO" id="GO:0003735">
    <property type="term" value="F:structural constituent of ribosome"/>
    <property type="evidence" value="ECO:0007669"/>
    <property type="project" value="TreeGrafter"/>
</dbReference>
<dbReference type="InterPro" id="IPR036919">
    <property type="entry name" value="Ribo_uL30_ferredoxin-like_sf"/>
</dbReference>
<dbReference type="GO" id="GO:0000463">
    <property type="term" value="P:maturation of LSU-rRNA from tricistronic rRNA transcript (SSU-rRNA, 5.8S rRNA, LSU-rRNA)"/>
    <property type="evidence" value="ECO:0007669"/>
    <property type="project" value="TreeGrafter"/>
</dbReference>
<dbReference type="PANTHER" id="PTHR11524:SF36">
    <property type="entry name" value="LARGE RIBOSOMAL SUBUNIT PROTEIN UL30Z"/>
    <property type="match status" value="1"/>
</dbReference>
<protein>
    <submittedName>
        <fullName evidence="1">Uncharacterized protein</fullName>
    </submittedName>
</protein>
<dbReference type="GO" id="GO:0022625">
    <property type="term" value="C:cytosolic large ribosomal subunit"/>
    <property type="evidence" value="ECO:0007669"/>
    <property type="project" value="TreeGrafter"/>
</dbReference>
<organism evidence="1">
    <name type="scientific">Brassica cretica</name>
    <name type="common">Mustard</name>
    <dbReference type="NCBI Taxonomy" id="69181"/>
    <lineage>
        <taxon>Eukaryota</taxon>
        <taxon>Viridiplantae</taxon>
        <taxon>Streptophyta</taxon>
        <taxon>Embryophyta</taxon>
        <taxon>Tracheophyta</taxon>
        <taxon>Spermatophyta</taxon>
        <taxon>Magnoliopsida</taxon>
        <taxon>eudicotyledons</taxon>
        <taxon>Gunneridae</taxon>
        <taxon>Pentapetalae</taxon>
        <taxon>rosids</taxon>
        <taxon>malvids</taxon>
        <taxon>Brassicales</taxon>
        <taxon>Brassicaceae</taxon>
        <taxon>Brassiceae</taxon>
        <taxon>Brassica</taxon>
    </lineage>
</organism>
<sequence>MAEEEAKVMAVEEANKGLDYIPEVILKKRKNRDELAFIRKKQLELGNFGKKKKKVADIKRPEDFVLEFRAKGYTIIEGNPVPLTDNNIIEQALGEHGIFCIEDIVNEIARVGDHFREVMRFLGPLKLNKPEAGVLHGKKQVFSDGGDTGNREDKINDLIIKMN</sequence>
<name>A0A8S9KHI6_BRACR</name>
<evidence type="ECO:0000313" key="1">
    <source>
        <dbReference type="EMBL" id="KAF2592893.1"/>
    </source>
</evidence>
<dbReference type="AlphaFoldDB" id="A0A8S9KHI6"/>
<proteinExistence type="predicted"/>
<dbReference type="InterPro" id="IPR039699">
    <property type="entry name" value="Ribosomal_uL30"/>
</dbReference>